<evidence type="ECO:0000313" key="11">
    <source>
        <dbReference type="Proteomes" id="UP000235385"/>
    </source>
</evidence>
<name>A0A2J6UDY2_9VIBR</name>
<accession>A0A2J6UDY2</accession>
<feature type="transmembrane region" description="Helical" evidence="7">
    <location>
        <begin position="41"/>
        <end position="64"/>
    </location>
</feature>
<evidence type="ECO:0000313" key="8">
    <source>
        <dbReference type="EMBL" id="PME29834.1"/>
    </source>
</evidence>
<reference evidence="10 13" key="3">
    <citation type="journal article" date="2018" name="Nature">
        <title>A major lineage of non-tailed dsDNA viruses as unrecognized killers of marine bacteria.</title>
        <authorList>
            <person name="Kauffman K.M."/>
            <person name="Hussain F.A."/>
            <person name="Yang J."/>
            <person name="Arevalo P."/>
            <person name="Brown J.M."/>
            <person name="Chang W.K."/>
            <person name="VanInsberghe D."/>
            <person name="Elsherbini J."/>
            <person name="Sharma R.S."/>
            <person name="Cutler M.B."/>
            <person name="Kelly L."/>
            <person name="Polz M.F."/>
        </authorList>
    </citation>
    <scope>NUCLEOTIDE SEQUENCE</scope>
    <source>
        <strain evidence="10">10N.261.48.A1</strain>
        <strain evidence="9">10N.261.52.F7</strain>
        <strain evidence="8 13">10N.286.55.E1</strain>
    </source>
</reference>
<evidence type="ECO:0000313" key="10">
    <source>
        <dbReference type="EMBL" id="PMM59460.1"/>
    </source>
</evidence>
<keyword evidence="5 7" id="KW-1133">Transmembrane helix</keyword>
<evidence type="ECO:0000256" key="1">
    <source>
        <dbReference type="ARBA" id="ARBA00004651"/>
    </source>
</evidence>
<evidence type="ECO:0000256" key="3">
    <source>
        <dbReference type="ARBA" id="ARBA00022475"/>
    </source>
</evidence>
<dbReference type="EMBL" id="MCZJ01000013">
    <property type="protein sequence ID" value="PMM59460.1"/>
    <property type="molecule type" value="Genomic_DNA"/>
</dbReference>
<proteinExistence type="inferred from homology"/>
<evidence type="ECO:0000256" key="2">
    <source>
        <dbReference type="ARBA" id="ARBA00007928"/>
    </source>
</evidence>
<comment type="caution">
    <text evidence="10">The sequence shown here is derived from an EMBL/GenBank/DDBJ whole genome shotgun (WGS) entry which is preliminary data.</text>
</comment>
<dbReference type="AlphaFoldDB" id="A0A2J6UDY2"/>
<comment type="subcellular location">
    <subcellularLocation>
        <location evidence="1">Cell membrane</location>
        <topology evidence="1">Multi-pass membrane protein</topology>
    </subcellularLocation>
</comment>
<feature type="transmembrane region" description="Helical" evidence="7">
    <location>
        <begin position="146"/>
        <end position="170"/>
    </location>
</feature>
<dbReference type="PANTHER" id="PTHR30086">
    <property type="entry name" value="ARGININE EXPORTER PROTEIN ARGO"/>
    <property type="match status" value="1"/>
</dbReference>
<dbReference type="GeneID" id="69649631"/>
<dbReference type="InterPro" id="IPR001123">
    <property type="entry name" value="LeuE-type"/>
</dbReference>
<comment type="similarity">
    <text evidence="2">Belongs to the Rht family.</text>
</comment>
<gene>
    <name evidence="10" type="ORF">BCT50_08510</name>
    <name evidence="9" type="ORF">BCT99_00710</name>
    <name evidence="8" type="ORF">BCV38_07055</name>
</gene>
<feature type="transmembrane region" description="Helical" evidence="7">
    <location>
        <begin position="114"/>
        <end position="140"/>
    </location>
</feature>
<dbReference type="EMBL" id="MCSB01000013">
    <property type="protein sequence ID" value="PME29834.1"/>
    <property type="molecule type" value="Genomic_DNA"/>
</dbReference>
<dbReference type="EMBL" id="MCXM01000001">
    <property type="protein sequence ID" value="PMK49962.1"/>
    <property type="molecule type" value="Genomic_DNA"/>
</dbReference>
<keyword evidence="13" id="KW-1185">Reference proteome</keyword>
<dbReference type="GO" id="GO:0005886">
    <property type="term" value="C:plasma membrane"/>
    <property type="evidence" value="ECO:0007669"/>
    <property type="project" value="UniProtKB-SubCell"/>
</dbReference>
<dbReference type="GO" id="GO:0042970">
    <property type="term" value="F:homoserine transmembrane transporter activity"/>
    <property type="evidence" value="ECO:0007669"/>
    <property type="project" value="TreeGrafter"/>
</dbReference>
<evidence type="ECO:0000313" key="13">
    <source>
        <dbReference type="Proteomes" id="UP000239763"/>
    </source>
</evidence>
<dbReference type="RefSeq" id="WP_102278273.1">
    <property type="nucleotide sequence ID" value="NZ_AP025499.1"/>
</dbReference>
<dbReference type="Proteomes" id="UP000235554">
    <property type="component" value="Unassembled WGS sequence"/>
</dbReference>
<dbReference type="Proteomes" id="UP000239763">
    <property type="component" value="Unassembled WGS sequence"/>
</dbReference>
<keyword evidence="6 7" id="KW-0472">Membrane</keyword>
<evidence type="ECO:0000256" key="5">
    <source>
        <dbReference type="ARBA" id="ARBA00022989"/>
    </source>
</evidence>
<dbReference type="PIRSF" id="PIRSF006324">
    <property type="entry name" value="LeuE"/>
    <property type="match status" value="1"/>
</dbReference>
<sequence>MTVETWLTFCLASLILTMTPGPSILLGVIHSMKYGVNKAIFTALGDISANFIQMIIVAVGLGIIMSTSELAFAVIKWLGVTTLLYMGIKMLRDKPECDAQITTNSPTAISGHRLYLSGFFVAAGNPKAIVFFTAFFPQFIDPTKPLLSQMLVMCPTMAVLDFTWVMIYAISAKKLLGFMQDHPTYLNKIGGSALLTAAIVLAVTSHRSNL</sequence>
<dbReference type="PANTHER" id="PTHR30086:SF14">
    <property type="entry name" value="HOMOSERINE_HOMOSERINE LACTONE EFFLUX PROTEIN"/>
    <property type="match status" value="1"/>
</dbReference>
<reference evidence="10" key="2">
    <citation type="submission" date="2016-07" db="EMBL/GenBank/DDBJ databases">
        <authorList>
            <person name="Kauffman K."/>
            <person name="Arevalo P."/>
            <person name="Polz M.F."/>
        </authorList>
    </citation>
    <scope>NUCLEOTIDE SEQUENCE</scope>
    <source>
        <strain evidence="10">10N.261.48.A1</strain>
        <strain evidence="9">10N.261.52.F7</strain>
        <strain evidence="8">10N.286.55.E1</strain>
    </source>
</reference>
<evidence type="ECO:0000313" key="9">
    <source>
        <dbReference type="EMBL" id="PMK49962.1"/>
    </source>
</evidence>
<protein>
    <submittedName>
        <fullName evidence="10">Lysine transporter LysE</fullName>
    </submittedName>
</protein>
<evidence type="ECO:0000256" key="4">
    <source>
        <dbReference type="ARBA" id="ARBA00022692"/>
    </source>
</evidence>
<organism evidence="10 12">
    <name type="scientific">Vibrio lentus</name>
    <dbReference type="NCBI Taxonomy" id="136468"/>
    <lineage>
        <taxon>Bacteria</taxon>
        <taxon>Pseudomonadati</taxon>
        <taxon>Pseudomonadota</taxon>
        <taxon>Gammaproteobacteria</taxon>
        <taxon>Vibrionales</taxon>
        <taxon>Vibrionaceae</taxon>
        <taxon>Vibrio</taxon>
    </lineage>
</organism>
<evidence type="ECO:0000256" key="6">
    <source>
        <dbReference type="ARBA" id="ARBA00023136"/>
    </source>
</evidence>
<keyword evidence="3" id="KW-1003">Cell membrane</keyword>
<feature type="transmembrane region" description="Helical" evidence="7">
    <location>
        <begin position="6"/>
        <end position="29"/>
    </location>
</feature>
<evidence type="ECO:0000313" key="12">
    <source>
        <dbReference type="Proteomes" id="UP000235554"/>
    </source>
</evidence>
<evidence type="ECO:0000256" key="7">
    <source>
        <dbReference type="SAM" id="Phobius"/>
    </source>
</evidence>
<reference evidence="11 12" key="1">
    <citation type="submission" date="2016-07" db="EMBL/GenBank/DDBJ databases">
        <title>Nontailed viruses are major unrecognized killers of bacteria in the ocean.</title>
        <authorList>
            <person name="Kauffman K."/>
            <person name="Hussain F."/>
            <person name="Yang J."/>
            <person name="Arevalo P."/>
            <person name="Brown J."/>
            <person name="Cutler M."/>
            <person name="Kelly L."/>
            <person name="Polz M.F."/>
        </authorList>
    </citation>
    <scope>NUCLEOTIDE SEQUENCE [LARGE SCALE GENOMIC DNA]</scope>
    <source>
        <strain evidence="12">10N.261.48.A1</strain>
        <strain evidence="11">10N.261.52.F7</strain>
    </source>
</reference>
<dbReference type="Pfam" id="PF01810">
    <property type="entry name" value="LysE"/>
    <property type="match status" value="1"/>
</dbReference>
<keyword evidence="4 7" id="KW-0812">Transmembrane</keyword>